<dbReference type="Gene3D" id="3.40.50.410">
    <property type="entry name" value="von Willebrand factor, type A domain"/>
    <property type="match status" value="1"/>
</dbReference>
<feature type="domain" description="HYR" evidence="4">
    <location>
        <begin position="472"/>
        <end position="555"/>
    </location>
</feature>
<sequence length="565" mass="61031">AAGQQPVGERGEQGGRLGQAFKQNVRKLREKSLCLDLVFLVDESSSVGASNFLSELRFIRKMLSDFPVAPENTRVALVTFSSKTHVVTRVDHISAPKSHQHKCSLFNKEIPAISYRGGGTYTKGAFQRAAGGEPVALASRMKGAATWISDDLVEFVRFFLKAHIPTASTPQQILRTSRTNATKVIFLITDGYSNGGDPRPVAAALRERGVEIFTLGIWQGNIKELHDMASEPKEQHCYLVPNFAEFEALARHALHEDLPTGSYIQEDLSLCSSLCEAGKDCCDLMASCKCGTHTGQYDCICEKGYYGKGLQHECTACPPGTYKPEAAPGGPGTCLACPDAPAHLPARQHLRHRLCVQAWLSAVRHDLPRWCTAQHCHLQKTAFLSRTSATIISRPPAASDACPSLTSRGAPRSGPPSYKIRSRVRAANLRPAPTLVQPPTSRKRSLVAVQVKPVYAPPQLFPIGNETITYIATDHSGNQANCSFAVTVVVQAADIQTAVVWEVPQFSDNSGGRLTLTSSHTPGSQFPVGETLVQYTATDAAGNSRTCNLTITVQGKPPAGVMGTF</sequence>
<evidence type="ECO:0000256" key="2">
    <source>
        <dbReference type="SAM" id="MobiDB-lite"/>
    </source>
</evidence>
<dbReference type="PROSITE" id="PS50234">
    <property type="entry name" value="VWFA"/>
    <property type="match status" value="1"/>
</dbReference>
<dbReference type="SUPFAM" id="SSF57184">
    <property type="entry name" value="Growth factor receptor domain"/>
    <property type="match status" value="1"/>
</dbReference>
<evidence type="ECO:0000259" key="3">
    <source>
        <dbReference type="PROSITE" id="PS50234"/>
    </source>
</evidence>
<reference evidence="5" key="2">
    <citation type="submission" date="2004-02" db="EMBL/GenBank/DDBJ databases">
        <authorList>
            <consortium name="Genoscope"/>
            <consortium name="Whitehead Institute Centre for Genome Research"/>
        </authorList>
    </citation>
    <scope>NUCLEOTIDE SEQUENCE</scope>
</reference>
<dbReference type="InterPro" id="IPR011641">
    <property type="entry name" value="Tyr-kin_ephrin_A/B_rcpt-like"/>
</dbReference>
<evidence type="ECO:0000313" key="5">
    <source>
        <dbReference type="EMBL" id="CAG05763.1"/>
    </source>
</evidence>
<dbReference type="PANTHER" id="PTHR24273">
    <property type="entry name" value="FI04643P-RELATED"/>
    <property type="match status" value="1"/>
</dbReference>
<dbReference type="InterPro" id="IPR009030">
    <property type="entry name" value="Growth_fac_rcpt_cys_sf"/>
</dbReference>
<dbReference type="KEGG" id="tng:GSTEN00025897G001"/>
<protein>
    <submittedName>
        <fullName evidence="5">(spotted green pufferfish) hypothetical protein</fullName>
    </submittedName>
</protein>
<dbReference type="CDD" id="cd01450">
    <property type="entry name" value="vWFA_subfamily_ECM"/>
    <property type="match status" value="1"/>
</dbReference>
<dbReference type="AlphaFoldDB" id="Q4S0R9"/>
<dbReference type="PANTHER" id="PTHR24273:SF32">
    <property type="entry name" value="HYALIN"/>
    <property type="match status" value="1"/>
</dbReference>
<dbReference type="OrthoDB" id="6515930at2759"/>
<dbReference type="InterPro" id="IPR002035">
    <property type="entry name" value="VWF_A"/>
</dbReference>
<feature type="domain" description="VWFA" evidence="3">
    <location>
        <begin position="36"/>
        <end position="258"/>
    </location>
</feature>
<dbReference type="SUPFAM" id="SSF53300">
    <property type="entry name" value="vWA-like"/>
    <property type="match status" value="1"/>
</dbReference>
<dbReference type="EMBL" id="CAAE01014779">
    <property type="protein sequence ID" value="CAG05763.1"/>
    <property type="molecule type" value="Genomic_DNA"/>
</dbReference>
<dbReference type="PROSITE" id="PS50825">
    <property type="entry name" value="HYR"/>
    <property type="match status" value="1"/>
</dbReference>
<gene>
    <name evidence="5" type="ORF">GSTENG00025897001</name>
</gene>
<accession>Q4S0R9</accession>
<reference evidence="5" key="1">
    <citation type="journal article" date="2004" name="Nature">
        <title>Genome duplication in the teleost fish Tetraodon nigroviridis reveals the early vertebrate proto-karyotype.</title>
        <authorList>
            <person name="Jaillon O."/>
            <person name="Aury J.-M."/>
            <person name="Brunet F."/>
            <person name="Petit J.-L."/>
            <person name="Stange-Thomann N."/>
            <person name="Mauceli E."/>
            <person name="Bouneau L."/>
            <person name="Fischer C."/>
            <person name="Ozouf-Costaz C."/>
            <person name="Bernot A."/>
            <person name="Nicaud S."/>
            <person name="Jaffe D."/>
            <person name="Fisher S."/>
            <person name="Lutfalla G."/>
            <person name="Dossat C."/>
            <person name="Segurens B."/>
            <person name="Dasilva C."/>
            <person name="Salanoubat M."/>
            <person name="Levy M."/>
            <person name="Boudet N."/>
            <person name="Castellano S."/>
            <person name="Anthouard V."/>
            <person name="Jubin C."/>
            <person name="Castelli V."/>
            <person name="Katinka M."/>
            <person name="Vacherie B."/>
            <person name="Biemont C."/>
            <person name="Skalli Z."/>
            <person name="Cattolico L."/>
            <person name="Poulain J."/>
            <person name="De Berardinis V."/>
            <person name="Cruaud C."/>
            <person name="Duprat S."/>
            <person name="Brottier P."/>
            <person name="Coutanceau J.-P."/>
            <person name="Gouzy J."/>
            <person name="Parra G."/>
            <person name="Lardier G."/>
            <person name="Chapple C."/>
            <person name="McKernan K.J."/>
            <person name="McEwan P."/>
            <person name="Bosak S."/>
            <person name="Kellis M."/>
            <person name="Volff J.-N."/>
            <person name="Guigo R."/>
            <person name="Zody M.C."/>
            <person name="Mesirov J."/>
            <person name="Lindblad-Toh K."/>
            <person name="Birren B."/>
            <person name="Nusbaum C."/>
            <person name="Kahn D."/>
            <person name="Robinson-Rechavi M."/>
            <person name="Laudet V."/>
            <person name="Schachter V."/>
            <person name="Quetier F."/>
            <person name="Saurin W."/>
            <person name="Scarpelli C."/>
            <person name="Wincker P."/>
            <person name="Lander E.S."/>
            <person name="Weissenbach J."/>
            <person name="Roest Crollius H."/>
        </authorList>
    </citation>
    <scope>NUCLEOTIDE SEQUENCE [LARGE SCALE GENOMIC DNA]</scope>
</reference>
<dbReference type="PRINTS" id="PR00453">
    <property type="entry name" value="VWFADOMAIN"/>
</dbReference>
<comment type="caution">
    <text evidence="5">The sequence shown here is derived from an EMBL/GenBank/DDBJ whole genome shotgun (WGS) entry which is preliminary data.</text>
</comment>
<dbReference type="Pfam" id="PF02494">
    <property type="entry name" value="HYR"/>
    <property type="match status" value="2"/>
</dbReference>
<dbReference type="InterPro" id="IPR036465">
    <property type="entry name" value="vWFA_dom_sf"/>
</dbReference>
<evidence type="ECO:0000259" key="4">
    <source>
        <dbReference type="PROSITE" id="PS50825"/>
    </source>
</evidence>
<organism evidence="5">
    <name type="scientific">Tetraodon nigroviridis</name>
    <name type="common">Spotted green pufferfish</name>
    <name type="synonym">Chelonodon nigroviridis</name>
    <dbReference type="NCBI Taxonomy" id="99883"/>
    <lineage>
        <taxon>Eukaryota</taxon>
        <taxon>Metazoa</taxon>
        <taxon>Chordata</taxon>
        <taxon>Craniata</taxon>
        <taxon>Vertebrata</taxon>
        <taxon>Euteleostomi</taxon>
        <taxon>Actinopterygii</taxon>
        <taxon>Neopterygii</taxon>
        <taxon>Teleostei</taxon>
        <taxon>Neoteleostei</taxon>
        <taxon>Acanthomorphata</taxon>
        <taxon>Eupercaria</taxon>
        <taxon>Tetraodontiformes</taxon>
        <taxon>Tetradontoidea</taxon>
        <taxon>Tetraodontidae</taxon>
        <taxon>Tetraodon</taxon>
    </lineage>
</organism>
<dbReference type="Pfam" id="PF07699">
    <property type="entry name" value="Ephrin_rec_like"/>
    <property type="match status" value="1"/>
</dbReference>
<dbReference type="Pfam" id="PF00092">
    <property type="entry name" value="VWA"/>
    <property type="match status" value="2"/>
</dbReference>
<feature type="region of interest" description="Disordered" evidence="2">
    <location>
        <begin position="394"/>
        <end position="418"/>
    </location>
</feature>
<keyword evidence="1" id="KW-0677">Repeat</keyword>
<evidence type="ECO:0000256" key="1">
    <source>
        <dbReference type="ARBA" id="ARBA00022737"/>
    </source>
</evidence>
<feature type="non-terminal residue" evidence="5">
    <location>
        <position position="1"/>
    </location>
</feature>
<dbReference type="SMART" id="SM00327">
    <property type="entry name" value="VWA"/>
    <property type="match status" value="1"/>
</dbReference>
<proteinExistence type="predicted"/>
<dbReference type="SMART" id="SM01411">
    <property type="entry name" value="Ephrin_rec_like"/>
    <property type="match status" value="1"/>
</dbReference>
<name>Q4S0R9_TETNG</name>
<dbReference type="InterPro" id="IPR003410">
    <property type="entry name" value="HYR_dom"/>
</dbReference>